<dbReference type="GO" id="GO:0005524">
    <property type="term" value="F:ATP binding"/>
    <property type="evidence" value="ECO:0007669"/>
    <property type="project" value="UniProtKB-KW"/>
</dbReference>
<sequence>MTRLSSTAPHPDAVELRAWRLDSFGELRKLRAALREAIERQTAETDDLFDKMAVVATELATNALRHGLPPTEVRLLREDDHLILDVADHDLGTLPEVDADRPLGAGGLGLQLTQTFAIDVGWYQTEKTKHVWASFPG</sequence>
<dbReference type="InterPro" id="IPR003594">
    <property type="entry name" value="HATPase_dom"/>
</dbReference>
<keyword evidence="1" id="KW-0418">Kinase</keyword>
<dbReference type="PANTHER" id="PTHR35526">
    <property type="entry name" value="ANTI-SIGMA-F FACTOR RSBW-RELATED"/>
    <property type="match status" value="1"/>
</dbReference>
<gene>
    <name evidence="3" type="ORF">JIG36_21715</name>
</gene>
<accession>A0ABS2AEB4</accession>
<evidence type="ECO:0000313" key="4">
    <source>
        <dbReference type="Proteomes" id="UP000632138"/>
    </source>
</evidence>
<dbReference type="EMBL" id="JAENHP010000006">
    <property type="protein sequence ID" value="MBM2618179.1"/>
    <property type="molecule type" value="Genomic_DNA"/>
</dbReference>
<dbReference type="Proteomes" id="UP000632138">
    <property type="component" value="Unassembled WGS sequence"/>
</dbReference>
<keyword evidence="1" id="KW-0808">Transferase</keyword>
<keyword evidence="3" id="KW-0547">Nucleotide-binding</keyword>
<comment type="caution">
    <text evidence="3">The sequence shown here is derived from an EMBL/GenBank/DDBJ whole genome shotgun (WGS) entry which is preliminary data.</text>
</comment>
<reference evidence="3 4" key="1">
    <citation type="submission" date="2021-01" db="EMBL/GenBank/DDBJ databases">
        <title>Actinoplanes sp. nov. LDG1-06 isolated from lichen.</title>
        <authorList>
            <person name="Saeng-In P."/>
            <person name="Phongsopitanun W."/>
            <person name="Kanchanasin P."/>
            <person name="Yuki M."/>
            <person name="Kudo T."/>
            <person name="Ohkuma M."/>
            <person name="Tanasupawat S."/>
        </authorList>
    </citation>
    <scope>NUCLEOTIDE SEQUENCE [LARGE SCALE GENOMIC DNA]</scope>
    <source>
        <strain evidence="3 4">LDG1-06</strain>
    </source>
</reference>
<feature type="domain" description="Histidine kinase/HSP90-like ATPase" evidence="2">
    <location>
        <begin position="26"/>
        <end position="134"/>
    </location>
</feature>
<dbReference type="Pfam" id="PF13581">
    <property type="entry name" value="HATPase_c_2"/>
    <property type="match status" value="1"/>
</dbReference>
<evidence type="ECO:0000256" key="1">
    <source>
        <dbReference type="ARBA" id="ARBA00022527"/>
    </source>
</evidence>
<dbReference type="InterPro" id="IPR050267">
    <property type="entry name" value="Anti-sigma-factor_SerPK"/>
</dbReference>
<evidence type="ECO:0000313" key="3">
    <source>
        <dbReference type="EMBL" id="MBM2618179.1"/>
    </source>
</evidence>
<evidence type="ECO:0000259" key="2">
    <source>
        <dbReference type="Pfam" id="PF13581"/>
    </source>
</evidence>
<keyword evidence="3" id="KW-0067">ATP-binding</keyword>
<organism evidence="3 4">
    <name type="scientific">Paractinoplanes ovalisporus</name>
    <dbReference type="NCBI Taxonomy" id="2810368"/>
    <lineage>
        <taxon>Bacteria</taxon>
        <taxon>Bacillati</taxon>
        <taxon>Actinomycetota</taxon>
        <taxon>Actinomycetes</taxon>
        <taxon>Micromonosporales</taxon>
        <taxon>Micromonosporaceae</taxon>
        <taxon>Paractinoplanes</taxon>
    </lineage>
</organism>
<name>A0ABS2AEB4_9ACTN</name>
<protein>
    <submittedName>
        <fullName evidence="3">ATP-binding protein</fullName>
    </submittedName>
</protein>
<dbReference type="SUPFAM" id="SSF55874">
    <property type="entry name" value="ATPase domain of HSP90 chaperone/DNA topoisomerase II/histidine kinase"/>
    <property type="match status" value="1"/>
</dbReference>
<dbReference type="RefSeq" id="WP_203378165.1">
    <property type="nucleotide sequence ID" value="NZ_JAENHP010000006.1"/>
</dbReference>
<keyword evidence="4" id="KW-1185">Reference proteome</keyword>
<proteinExistence type="predicted"/>
<keyword evidence="1" id="KW-0723">Serine/threonine-protein kinase</keyword>
<dbReference type="InterPro" id="IPR036890">
    <property type="entry name" value="HATPase_C_sf"/>
</dbReference>
<dbReference type="Gene3D" id="3.30.565.10">
    <property type="entry name" value="Histidine kinase-like ATPase, C-terminal domain"/>
    <property type="match status" value="1"/>
</dbReference>
<dbReference type="PANTHER" id="PTHR35526:SF3">
    <property type="entry name" value="ANTI-SIGMA-F FACTOR RSBW"/>
    <property type="match status" value="1"/>
</dbReference>